<evidence type="ECO:0000256" key="1">
    <source>
        <dbReference type="SAM" id="MobiDB-lite"/>
    </source>
</evidence>
<reference evidence="2" key="1">
    <citation type="submission" date="2020-05" db="EMBL/GenBank/DDBJ databases">
        <authorList>
            <person name="Chiriac C."/>
            <person name="Salcher M."/>
            <person name="Ghai R."/>
            <person name="Kavagutti S V."/>
        </authorList>
    </citation>
    <scope>NUCLEOTIDE SEQUENCE</scope>
</reference>
<feature type="compositionally biased region" description="Pro residues" evidence="1">
    <location>
        <begin position="118"/>
        <end position="128"/>
    </location>
</feature>
<feature type="region of interest" description="Disordered" evidence="1">
    <location>
        <begin position="107"/>
        <end position="149"/>
    </location>
</feature>
<sequence length="149" mass="15270">MTDQPTDPFADGREPTEDELRAAYEAEIKLMRVEEVLAQTLVSLLNLGARKAGLAPGTEDERDLEQLHLAVEGARAMLALCEPALGPDGPPIRDALSQLQLAYVQLSGEAGGEGAPGPGTPPGGPDAPAPDAGGGGPAQSSGRLWVPGQ</sequence>
<accession>A0A6J7IFW6</accession>
<organism evidence="2">
    <name type="scientific">freshwater metagenome</name>
    <dbReference type="NCBI Taxonomy" id="449393"/>
    <lineage>
        <taxon>unclassified sequences</taxon>
        <taxon>metagenomes</taxon>
        <taxon>ecological metagenomes</taxon>
    </lineage>
</organism>
<evidence type="ECO:0000313" key="2">
    <source>
        <dbReference type="EMBL" id="CAB4929820.1"/>
    </source>
</evidence>
<protein>
    <submittedName>
        <fullName evidence="2">Unannotated protein</fullName>
    </submittedName>
</protein>
<name>A0A6J7IFW6_9ZZZZ</name>
<dbReference type="EMBL" id="CAFBMX010000005">
    <property type="protein sequence ID" value="CAB4929820.1"/>
    <property type="molecule type" value="Genomic_DNA"/>
</dbReference>
<gene>
    <name evidence="2" type="ORF">UFOPK3674_01074</name>
</gene>
<proteinExistence type="predicted"/>
<dbReference type="AlphaFoldDB" id="A0A6J7IFW6"/>